<evidence type="ECO:0000256" key="5">
    <source>
        <dbReference type="SAM" id="MobiDB-lite"/>
    </source>
</evidence>
<feature type="non-terminal residue" evidence="7">
    <location>
        <position position="323"/>
    </location>
</feature>
<evidence type="ECO:0000313" key="7">
    <source>
        <dbReference type="EMBL" id="ELP88734.1"/>
    </source>
</evidence>
<dbReference type="PANTHER" id="PTHR11040:SF140">
    <property type="entry name" value="ZRT (ZRT), IRT- (IRT-) LIKE PROTEIN TRANSPORTER"/>
    <property type="match status" value="1"/>
</dbReference>
<evidence type="ECO:0000256" key="4">
    <source>
        <dbReference type="ARBA" id="ARBA00023136"/>
    </source>
</evidence>
<dbReference type="EMBL" id="KB206704">
    <property type="protein sequence ID" value="ELP88734.1"/>
    <property type="molecule type" value="Genomic_DNA"/>
</dbReference>
<dbReference type="Pfam" id="PF02535">
    <property type="entry name" value="Zip"/>
    <property type="match status" value="1"/>
</dbReference>
<evidence type="ECO:0000256" key="3">
    <source>
        <dbReference type="ARBA" id="ARBA00022989"/>
    </source>
</evidence>
<dbReference type="VEuPathDB" id="AmoebaDB:EIN_210350"/>
<comment type="subcellular location">
    <subcellularLocation>
        <location evidence="1">Membrane</location>
        <topology evidence="1">Multi-pass membrane protein</topology>
    </subcellularLocation>
</comment>
<dbReference type="RefSeq" id="XP_004255505.1">
    <property type="nucleotide sequence ID" value="XM_004255457.1"/>
</dbReference>
<dbReference type="InterPro" id="IPR003689">
    <property type="entry name" value="ZIP"/>
</dbReference>
<keyword evidence="4 6" id="KW-0472">Membrane</keyword>
<evidence type="ECO:0000313" key="8">
    <source>
        <dbReference type="Proteomes" id="UP000014680"/>
    </source>
</evidence>
<keyword evidence="8" id="KW-1185">Reference proteome</keyword>
<feature type="compositionally biased region" description="Basic and acidic residues" evidence="5">
    <location>
        <begin position="67"/>
        <end position="103"/>
    </location>
</feature>
<dbReference type="AlphaFoldDB" id="L7FLJ0"/>
<dbReference type="GO" id="GO:0005385">
    <property type="term" value="F:zinc ion transmembrane transporter activity"/>
    <property type="evidence" value="ECO:0007669"/>
    <property type="project" value="TreeGrafter"/>
</dbReference>
<evidence type="ECO:0000256" key="6">
    <source>
        <dbReference type="SAM" id="Phobius"/>
    </source>
</evidence>
<accession>L7FLJ0</accession>
<feature type="transmembrane region" description="Helical" evidence="6">
    <location>
        <begin position="246"/>
        <end position="267"/>
    </location>
</feature>
<dbReference type="KEGG" id="eiv:EIN_210350"/>
<dbReference type="PANTHER" id="PTHR11040">
    <property type="entry name" value="ZINC/IRON TRANSPORTER"/>
    <property type="match status" value="1"/>
</dbReference>
<gene>
    <name evidence="7" type="ORF">EIN_210350</name>
</gene>
<proteinExistence type="predicted"/>
<feature type="compositionally biased region" description="Polar residues" evidence="5">
    <location>
        <begin position="104"/>
        <end position="126"/>
    </location>
</feature>
<feature type="region of interest" description="Disordered" evidence="5">
    <location>
        <begin position="65"/>
        <end position="144"/>
    </location>
</feature>
<reference evidence="7 8" key="1">
    <citation type="submission" date="2012-10" db="EMBL/GenBank/DDBJ databases">
        <authorList>
            <person name="Zafar N."/>
            <person name="Inman J."/>
            <person name="Hall N."/>
            <person name="Lorenzi H."/>
            <person name="Caler E."/>
        </authorList>
    </citation>
    <scope>NUCLEOTIDE SEQUENCE [LARGE SCALE GENOMIC DNA]</scope>
    <source>
        <strain evidence="7 8">IP1</strain>
    </source>
</reference>
<feature type="transmembrane region" description="Helical" evidence="6">
    <location>
        <begin position="150"/>
        <end position="169"/>
    </location>
</feature>
<feature type="transmembrane region" description="Helical" evidence="6">
    <location>
        <begin position="181"/>
        <end position="202"/>
    </location>
</feature>
<organism evidence="7 8">
    <name type="scientific">Entamoeba invadens IP1</name>
    <dbReference type="NCBI Taxonomy" id="370355"/>
    <lineage>
        <taxon>Eukaryota</taxon>
        <taxon>Amoebozoa</taxon>
        <taxon>Evosea</taxon>
        <taxon>Archamoebae</taxon>
        <taxon>Mastigamoebida</taxon>
        <taxon>Entamoebidae</taxon>
        <taxon>Entamoeba</taxon>
    </lineage>
</organism>
<protein>
    <submittedName>
        <fullName evidence="7">Zinc-iron transporter, putative</fullName>
    </submittedName>
</protein>
<feature type="transmembrane region" description="Helical" evidence="6">
    <location>
        <begin position="209"/>
        <end position="234"/>
    </location>
</feature>
<sequence length="323" mass="36569">MHMLLRSEMMRVWVYSKGFSGMLYWCNFHVIFFVDRVIVEHSHTSFDETDANIMQVESLTIVELEDTDRSDKTENSEKVETHTVHHLNEVHELHTKEENETKEISTPNSTSPLSKENKSDQNSSESSEVEMPEDVQTTRKNKGKNVGHSISNYMNVIVLITALSIHSLFEGLGLGASNDPLLIFIAIVAHKWADSGLAVLYLMQKIRRWVVCVIILFIFSLFTPIGALIGSYIIASLEDEKQSCLVQGIMCCIAAGSFLFVSIVEILGEAFEEHHHNEYDSHTHHGGKEECSKCEDEAGKGDIKSKEHRDFVIDKYIKFGLAF</sequence>
<dbReference type="GeneID" id="14887716"/>
<dbReference type="OrthoDB" id="448280at2759"/>
<evidence type="ECO:0000256" key="1">
    <source>
        <dbReference type="ARBA" id="ARBA00004141"/>
    </source>
</evidence>
<evidence type="ECO:0000256" key="2">
    <source>
        <dbReference type="ARBA" id="ARBA00022692"/>
    </source>
</evidence>
<dbReference type="GO" id="GO:0005886">
    <property type="term" value="C:plasma membrane"/>
    <property type="evidence" value="ECO:0007669"/>
    <property type="project" value="TreeGrafter"/>
</dbReference>
<dbReference type="Proteomes" id="UP000014680">
    <property type="component" value="Unassembled WGS sequence"/>
</dbReference>
<keyword evidence="2 6" id="KW-0812">Transmembrane</keyword>
<keyword evidence="3 6" id="KW-1133">Transmembrane helix</keyword>
<name>L7FLJ0_ENTIV</name>